<evidence type="ECO:0000313" key="2">
    <source>
        <dbReference type="WBParaSite" id="RSKR_0000739400.1"/>
    </source>
</evidence>
<reference evidence="2" key="1">
    <citation type="submission" date="2016-11" db="UniProtKB">
        <authorList>
            <consortium name="WormBaseParasite"/>
        </authorList>
    </citation>
    <scope>IDENTIFICATION</scope>
    <source>
        <strain evidence="2">KR3021</strain>
    </source>
</reference>
<accession>A0AC35U4C0</accession>
<evidence type="ECO:0000313" key="1">
    <source>
        <dbReference type="Proteomes" id="UP000095286"/>
    </source>
</evidence>
<sequence length="909" mass="100814">MTSIDFTKHFWGEHHHGFQVLYQNLHKQEDSSQDFLSFVRERINIEDAKLKAIERGINRASENTINNTSFGQTWRLTKETMELNKEIQLSIINHLGDLTKDVTAHCESIFKERKKMKEYNMAQIIKEMNSSKQDLLKAKEQYLGRYADWETFKKSNLPASKDTTKLELKLKKAKDEYKGLVDKCNKHRNEYVLKMVDALREMQTQTEKHNQKMKAFFLHYSRTLNDSQMAKAQVAGQYQESIEKIDTSVLLANFVIDKGTGSEKPGLYVFEELNLGSSDSSPLNGLLPTVASMPILSAAGYVPNSGKSETDSLNTVTDLISLETFNNDNTSSNNTSGILEAAPSQEANMDKGSISGGSDSGVSQNQCSNFNESKDKQGSTSRINFSWLKMSKKNVGQPSTNGGTSTPTENIIDGSFVDISNQPPTLYGNLFKRQTKNSTSSKKDYEGALSTSGSINFHGNDFSDPKKASSHNISDSSALDVDDEGYTIRKENNLDEGNRTTWSSSDSSDDEERDLGATKIKHLIIKPVDSNFSRKTASVDELRDAMGSISLTNISKSNTFTKEFPKSTAPSPFTQSLNVGGLRPCLTGDQIFRKKFNENDFGELSLLSMSNSQSTNTLTSQVPTQDMYKSKDSLNNSSASGIARARPRPTSTVNMFSTTMFDTYKNIAESAIPEGVAVTANIPLPNRKPSIESNEEELKDLKPNPTLDNSNSISLNSLNSDHNSLSFGSGDRSYFDFSNALSNASPQLVSSNASIKISFAVNEYIHSWCKSSEQSPEIRIFGTVLLSIPSAALTAFNDAANFERLSNFSFLLTDARDIKAIIAHKRLVIGPVETLISNSKYQITLLVGVRDCFGDYTEIISTYRFGCMDYLRPSKVLFQKTSVSLCNLSDNVCITKQHEILATDKFISS</sequence>
<organism evidence="1 2">
    <name type="scientific">Rhabditophanes sp. KR3021</name>
    <dbReference type="NCBI Taxonomy" id="114890"/>
    <lineage>
        <taxon>Eukaryota</taxon>
        <taxon>Metazoa</taxon>
        <taxon>Ecdysozoa</taxon>
        <taxon>Nematoda</taxon>
        <taxon>Chromadorea</taxon>
        <taxon>Rhabditida</taxon>
        <taxon>Tylenchina</taxon>
        <taxon>Panagrolaimomorpha</taxon>
        <taxon>Strongyloidoidea</taxon>
        <taxon>Alloionematidae</taxon>
        <taxon>Rhabditophanes</taxon>
    </lineage>
</organism>
<protein>
    <submittedName>
        <fullName evidence="2">F-BAR domain-containing protein</fullName>
    </submittedName>
</protein>
<dbReference type="Proteomes" id="UP000095286">
    <property type="component" value="Unplaced"/>
</dbReference>
<name>A0AC35U4C0_9BILA</name>
<proteinExistence type="predicted"/>
<dbReference type="WBParaSite" id="RSKR_0000739400.1">
    <property type="protein sequence ID" value="RSKR_0000739400.1"/>
    <property type="gene ID" value="RSKR_0000739400"/>
</dbReference>